<keyword evidence="7" id="KW-1185">Reference proteome</keyword>
<reference evidence="6" key="1">
    <citation type="submission" date="2022-01" db="EMBL/GenBank/DDBJ databases">
        <authorList>
            <person name="Criscuolo A."/>
        </authorList>
    </citation>
    <scope>NUCLEOTIDE SEQUENCE</scope>
    <source>
        <strain evidence="6">CIP111891</strain>
    </source>
</reference>
<dbReference type="CDD" id="cd01392">
    <property type="entry name" value="HTH_LacI"/>
    <property type="match status" value="1"/>
</dbReference>
<dbReference type="InterPro" id="IPR028082">
    <property type="entry name" value="Peripla_BP_I"/>
</dbReference>
<feature type="domain" description="HTH cro/C1-type" evidence="5">
    <location>
        <begin position="4"/>
        <end position="46"/>
    </location>
</feature>
<dbReference type="SUPFAM" id="SSF47413">
    <property type="entry name" value="lambda repressor-like DNA-binding domains"/>
    <property type="match status" value="1"/>
</dbReference>
<dbReference type="InterPro" id="IPR046335">
    <property type="entry name" value="LacI/GalR-like_sensor"/>
</dbReference>
<evidence type="ECO:0000259" key="4">
    <source>
        <dbReference type="PROSITE" id="PS50932"/>
    </source>
</evidence>
<sequence length="333" mass="36860">MGPTIHDVARVANTSKSTVSRYLNGQKVKKDTQEALEKAISSLNYHRNENARRLVMSRTNTIGIVVDNISNIFYSGIIRGIEAVANKKGYNCIFYSGTSNSKQEASFLHLLYEGHVDGIILLSFQKRDQKDLEQMMEVPYPLALIGDHGELDGLFSVDIDNASGVSDLVTYLYGLGHRRVAYISGPAHMGPIKYRLKGLHETMNELQMECRPEWIVSSDWTNQGGYEAMKELLKQEGFTAVIASSDETAIGALRAIQESGIQVPDQLSIVGFDDITLSSWVSPKLTTVRQPLQEVGIKAAEGLFAQIEGTEEVDCTAHLYKPTLIIRQSCTTL</sequence>
<keyword evidence="1" id="KW-0805">Transcription regulation</keyword>
<evidence type="ECO:0000259" key="5">
    <source>
        <dbReference type="PROSITE" id="PS50943"/>
    </source>
</evidence>
<keyword evidence="3" id="KW-0804">Transcription</keyword>
<evidence type="ECO:0000313" key="6">
    <source>
        <dbReference type="EMBL" id="CAH1192519.1"/>
    </source>
</evidence>
<evidence type="ECO:0000313" key="7">
    <source>
        <dbReference type="Proteomes" id="UP000838821"/>
    </source>
</evidence>
<dbReference type="Gene3D" id="3.40.50.2300">
    <property type="match status" value="2"/>
</dbReference>
<dbReference type="Pfam" id="PF13377">
    <property type="entry name" value="Peripla_BP_3"/>
    <property type="match status" value="1"/>
</dbReference>
<dbReference type="Pfam" id="PF00356">
    <property type="entry name" value="LacI"/>
    <property type="match status" value="1"/>
</dbReference>
<dbReference type="CDD" id="cd06267">
    <property type="entry name" value="PBP1_LacI_sugar_binding-like"/>
    <property type="match status" value="1"/>
</dbReference>
<dbReference type="PANTHER" id="PTHR30146">
    <property type="entry name" value="LACI-RELATED TRANSCRIPTIONAL REPRESSOR"/>
    <property type="match status" value="1"/>
</dbReference>
<dbReference type="Gene3D" id="1.10.260.40">
    <property type="entry name" value="lambda repressor-like DNA-binding domains"/>
    <property type="match status" value="1"/>
</dbReference>
<dbReference type="EMBL" id="CAKMMW010000001">
    <property type="protein sequence ID" value="CAH1192519.1"/>
    <property type="molecule type" value="Genomic_DNA"/>
</dbReference>
<dbReference type="RefSeq" id="WP_236284178.1">
    <property type="nucleotide sequence ID" value="NZ_CAKMMW010000001.1"/>
</dbReference>
<proteinExistence type="predicted"/>
<evidence type="ECO:0000256" key="1">
    <source>
        <dbReference type="ARBA" id="ARBA00023015"/>
    </source>
</evidence>
<dbReference type="InterPro" id="IPR000843">
    <property type="entry name" value="HTH_LacI"/>
</dbReference>
<dbReference type="InterPro" id="IPR001387">
    <property type="entry name" value="Cro/C1-type_HTH"/>
</dbReference>
<protein>
    <submittedName>
        <fullName evidence="6">HTH-type transcriptional repressor CytR</fullName>
    </submittedName>
</protein>
<dbReference type="SUPFAM" id="SSF53822">
    <property type="entry name" value="Periplasmic binding protein-like I"/>
    <property type="match status" value="1"/>
</dbReference>
<evidence type="ECO:0000256" key="3">
    <source>
        <dbReference type="ARBA" id="ARBA00023163"/>
    </source>
</evidence>
<gene>
    <name evidence="6" type="primary">cytR</name>
    <name evidence="6" type="ORF">PAECIP111891_00340</name>
</gene>
<dbReference type="InterPro" id="IPR010982">
    <property type="entry name" value="Lambda_DNA-bd_dom_sf"/>
</dbReference>
<dbReference type="PANTHER" id="PTHR30146:SF109">
    <property type="entry name" value="HTH-TYPE TRANSCRIPTIONAL REGULATOR GALS"/>
    <property type="match status" value="1"/>
</dbReference>
<organism evidence="6 7">
    <name type="scientific">Paenibacillus allorhizoplanae</name>
    <dbReference type="NCBI Taxonomy" id="2905648"/>
    <lineage>
        <taxon>Bacteria</taxon>
        <taxon>Bacillati</taxon>
        <taxon>Bacillota</taxon>
        <taxon>Bacilli</taxon>
        <taxon>Bacillales</taxon>
        <taxon>Paenibacillaceae</taxon>
        <taxon>Paenibacillus</taxon>
    </lineage>
</organism>
<dbReference type="Proteomes" id="UP000838821">
    <property type="component" value="Unassembled WGS sequence"/>
</dbReference>
<evidence type="ECO:0000256" key="2">
    <source>
        <dbReference type="ARBA" id="ARBA00023125"/>
    </source>
</evidence>
<name>A0ABN8FY37_9BACL</name>
<dbReference type="SMART" id="SM00354">
    <property type="entry name" value="HTH_LACI"/>
    <property type="match status" value="1"/>
</dbReference>
<feature type="domain" description="HTH lacI-type" evidence="4">
    <location>
        <begin position="3"/>
        <end position="56"/>
    </location>
</feature>
<keyword evidence="2" id="KW-0238">DNA-binding</keyword>
<comment type="caution">
    <text evidence="6">The sequence shown here is derived from an EMBL/GenBank/DDBJ whole genome shotgun (WGS) entry which is preliminary data.</text>
</comment>
<dbReference type="PROSITE" id="PS50932">
    <property type="entry name" value="HTH_LACI_2"/>
    <property type="match status" value="1"/>
</dbReference>
<dbReference type="PROSITE" id="PS50943">
    <property type="entry name" value="HTH_CROC1"/>
    <property type="match status" value="1"/>
</dbReference>
<accession>A0ABN8FY37</accession>